<organism evidence="1 2">
    <name type="scientific">Acinetobacter proteolyticus</name>
    <dbReference type="NCBI Taxonomy" id="1776741"/>
    <lineage>
        <taxon>Bacteria</taxon>
        <taxon>Pseudomonadati</taxon>
        <taxon>Pseudomonadota</taxon>
        <taxon>Gammaproteobacteria</taxon>
        <taxon>Moraxellales</taxon>
        <taxon>Moraxellaceae</taxon>
        <taxon>Acinetobacter</taxon>
    </lineage>
</organism>
<reference evidence="1 2" key="1">
    <citation type="submission" date="2019-10" db="EMBL/GenBank/DDBJ databases">
        <authorList>
            <person name="Karimi E."/>
        </authorList>
    </citation>
    <scope>NUCLEOTIDE SEQUENCE [LARGE SCALE GENOMIC DNA]</scope>
    <source>
        <strain evidence="1">Acinetobacter sp. 8BE</strain>
    </source>
</reference>
<evidence type="ECO:0000313" key="2">
    <source>
        <dbReference type="Proteomes" id="UP000430404"/>
    </source>
</evidence>
<sequence>MSQAINMDMDILKSMVSKLDELTKQNTFIDRRVRAKEFMLLLSIEKDKFYGLVDAGEIEQPIRLSKHDVFWYASYVKKKVEEHKSESVIVAHI</sequence>
<dbReference type="AlphaFoldDB" id="A0A653K3N2"/>
<dbReference type="Proteomes" id="UP000430404">
    <property type="component" value="Unassembled WGS sequence"/>
</dbReference>
<protein>
    <submittedName>
        <fullName evidence="1">Uncharacterized protein</fullName>
    </submittedName>
</protein>
<accession>A0A653K3N2</accession>
<proteinExistence type="predicted"/>
<name>A0A653K3N2_9GAMM</name>
<evidence type="ECO:0000313" key="1">
    <source>
        <dbReference type="EMBL" id="VXA55368.1"/>
    </source>
</evidence>
<gene>
    <name evidence="1" type="ORF">ACI8B_210159</name>
</gene>
<dbReference type="EMBL" id="CABWKZ010000014">
    <property type="protein sequence ID" value="VXA55368.1"/>
    <property type="molecule type" value="Genomic_DNA"/>
</dbReference>